<gene>
    <name evidence="1" type="ORF">RDB_LOCUS122379</name>
</gene>
<dbReference type="CDD" id="cd18809">
    <property type="entry name" value="SF1_C_RecD"/>
    <property type="match status" value="1"/>
</dbReference>
<proteinExistence type="predicted"/>
<dbReference type="InterPro" id="IPR027417">
    <property type="entry name" value="P-loop_NTPase"/>
</dbReference>
<dbReference type="AlphaFoldDB" id="A0A8H3HKH7"/>
<organism evidence="1 2">
    <name type="scientific">Rhizoctonia solani</name>
    <dbReference type="NCBI Taxonomy" id="456999"/>
    <lineage>
        <taxon>Eukaryota</taxon>
        <taxon>Fungi</taxon>
        <taxon>Dikarya</taxon>
        <taxon>Basidiomycota</taxon>
        <taxon>Agaricomycotina</taxon>
        <taxon>Agaricomycetes</taxon>
        <taxon>Cantharellales</taxon>
        <taxon>Ceratobasidiaceae</taxon>
        <taxon>Rhizoctonia</taxon>
    </lineage>
</organism>
<sequence length="249" mass="27297">MANLDHLANLKTKEYVYQSIDESGTDRMGYPVHISDAEAMLEKRAPQILALQVGAQVMCTQVRLGVLNYLVNYCLPVMCQNIPGSNLVNGSLGRVIDFATPGRALAEGYKIAGTAISGKSKRPTIKPQFKMQKWPLVKFVNSSVILMLPVDFELDNGVGGMRASRCQVPLILAWALTIHRAQGQTIDRLRVDLAKSFAPGQAYVAISRCKTLEGLQVVNFSPSSVFVDKKVIEWDKSLAIAPMKNSKSS</sequence>
<dbReference type="SUPFAM" id="SSF52540">
    <property type="entry name" value="P-loop containing nucleoside triphosphate hydrolases"/>
    <property type="match status" value="1"/>
</dbReference>
<protein>
    <recommendedName>
        <fullName evidence="3">ATP-dependent DNA helicase</fullName>
    </recommendedName>
</protein>
<dbReference type="Proteomes" id="UP000663850">
    <property type="component" value="Unassembled WGS sequence"/>
</dbReference>
<evidence type="ECO:0008006" key="3">
    <source>
        <dbReference type="Google" id="ProtNLM"/>
    </source>
</evidence>
<comment type="caution">
    <text evidence="1">The sequence shown here is derived from an EMBL/GenBank/DDBJ whole genome shotgun (WGS) entry which is preliminary data.</text>
</comment>
<accession>A0A8H3HKH7</accession>
<name>A0A8H3HKH7_9AGAM</name>
<reference evidence="1" key="1">
    <citation type="submission" date="2021-01" db="EMBL/GenBank/DDBJ databases">
        <authorList>
            <person name="Kaushik A."/>
        </authorList>
    </citation>
    <scope>NUCLEOTIDE SEQUENCE</scope>
    <source>
        <strain evidence="1">Type strain: AG8-Rh-89/</strain>
    </source>
</reference>
<evidence type="ECO:0000313" key="2">
    <source>
        <dbReference type="Proteomes" id="UP000663850"/>
    </source>
</evidence>
<dbReference type="PANTHER" id="PTHR47642:SF5">
    <property type="entry name" value="ATP-DEPENDENT DNA HELICASE"/>
    <property type="match status" value="1"/>
</dbReference>
<dbReference type="EMBL" id="CAJMWZ010006569">
    <property type="protein sequence ID" value="CAE6524437.1"/>
    <property type="molecule type" value="Genomic_DNA"/>
</dbReference>
<dbReference type="PANTHER" id="PTHR47642">
    <property type="entry name" value="ATP-DEPENDENT DNA HELICASE"/>
    <property type="match status" value="1"/>
</dbReference>
<evidence type="ECO:0000313" key="1">
    <source>
        <dbReference type="EMBL" id="CAE6524437.1"/>
    </source>
</evidence>
<dbReference type="InterPro" id="IPR051055">
    <property type="entry name" value="PIF1_helicase"/>
</dbReference>